<comment type="caution">
    <text evidence="2">The sequence shown here is derived from an EMBL/GenBank/DDBJ whole genome shotgun (WGS) entry which is preliminary data.</text>
</comment>
<keyword evidence="1" id="KW-0472">Membrane</keyword>
<feature type="transmembrane region" description="Helical" evidence="1">
    <location>
        <begin position="518"/>
        <end position="543"/>
    </location>
</feature>
<reference evidence="2" key="1">
    <citation type="submission" date="2019-06" db="EMBL/GenBank/DDBJ databases">
        <title>Genomics analysis of Aphanomyces spp. identifies a new class of oomycete effector associated with host adaptation.</title>
        <authorList>
            <person name="Gaulin E."/>
        </authorList>
    </citation>
    <scope>NUCLEOTIDE SEQUENCE</scope>
    <source>
        <strain evidence="2">CBS 578.67</strain>
    </source>
</reference>
<feature type="transmembrane region" description="Helical" evidence="1">
    <location>
        <begin position="818"/>
        <end position="840"/>
    </location>
</feature>
<feature type="transmembrane region" description="Helical" evidence="1">
    <location>
        <begin position="634"/>
        <end position="652"/>
    </location>
</feature>
<keyword evidence="1" id="KW-1133">Transmembrane helix</keyword>
<sequence length="870" mass="96376">MKHQTTSLDDSVDLLSLDATLLKSYATSAVQPDFQNNYARRVLYSEMYTMTKAVEGMRSTQKRRMPSPYAQYCWVDFDKRWDIAHTDARAQRCLDRYQDNAANYLEFVVRNVNWEDFISYTASTWPIVIGLALQATPAGQEWLANCPKNSLALSVADEVNYLVNVRKLSRYQLQWQNEIQMGMTESVVVQNSLIVQQILPLKAMGHVWGPWSSINMYWNFRNDLGTLASLNASLIRGADNYFQTKGISFSSQTGLQNANGNYDAQTGAFYNNIGPFGGVDLLYVQVPTSLAQLYSAFMQSIYASVGSTSSTLTAYESIPTIGLTPFPPMFAGSGLTYNGGNLLCFSNPATPYPQAQLAFDDVCAVPSPLTIFGMNKNMLFALFASGAASLNGICALQGTANCVSTMTQVQSQLGAIGTTSASLLAWRHKATLDMPIINVTQYAQDTLGNWLILQQPLLTQDPTWSFYGWLMLFDWAEGRREVVSIEGDLSTAVVMSETFPIYQLPMTGGGHGLGGPQIVYYLTLYTTVTSVVVGIIVFLYAAIDRYRINGRNLFVFNRVANLIWVGRPLLLLRGFTALLLLSSSQTQLVVQANGYSKFIFTPRTVWESFNVAGEATWIVYIVNDALLMLTTKGAQVAAPLTSLFVWITFVIMDAKYPVMLSTALSRECTAGDTDEYLYCQSGVVTVGSWTRVLMLLLVDIVALVAGYLVGFAYVWKHKKQSIPEAPLMLHGTAEVFLQTHSSDDTGKAWQLDSVASVMTGLIPFGFGGKQFLFDIKLWTVTKKSHGALKRSSYLIPESTQSADLKAEVPQELPKYWRFAVLGGLGYIFASGFGSISYIVVSKVNFANDFYWATFNMTAHHIAIADWINQQ</sequence>
<organism evidence="2">
    <name type="scientific">Aphanomyces stellatus</name>
    <dbReference type="NCBI Taxonomy" id="120398"/>
    <lineage>
        <taxon>Eukaryota</taxon>
        <taxon>Sar</taxon>
        <taxon>Stramenopiles</taxon>
        <taxon>Oomycota</taxon>
        <taxon>Saprolegniomycetes</taxon>
        <taxon>Saprolegniales</taxon>
        <taxon>Verrucalvaceae</taxon>
        <taxon>Aphanomyces</taxon>
    </lineage>
</organism>
<keyword evidence="1" id="KW-0812">Transmembrane</keyword>
<proteinExistence type="predicted"/>
<dbReference type="AlphaFoldDB" id="A0A6A4Y6I4"/>
<gene>
    <name evidence="2" type="ORF">As57867_017503</name>
</gene>
<evidence type="ECO:0000256" key="1">
    <source>
        <dbReference type="SAM" id="Phobius"/>
    </source>
</evidence>
<accession>A0A6A4Y6I4</accession>
<evidence type="ECO:0000313" key="2">
    <source>
        <dbReference type="EMBL" id="KAF0691139.1"/>
    </source>
</evidence>
<feature type="transmembrane region" description="Helical" evidence="1">
    <location>
        <begin position="692"/>
        <end position="715"/>
    </location>
</feature>
<dbReference type="EMBL" id="VJMH01006197">
    <property type="protein sequence ID" value="KAF0691139.1"/>
    <property type="molecule type" value="Genomic_DNA"/>
</dbReference>
<feature type="non-terminal residue" evidence="2">
    <location>
        <position position="870"/>
    </location>
</feature>
<protein>
    <submittedName>
        <fullName evidence="2">Uncharacterized protein</fullName>
    </submittedName>
</protein>
<name>A0A6A4Y6I4_9STRA</name>